<evidence type="ECO:0000313" key="2">
    <source>
        <dbReference type="Proteomes" id="UP000003639"/>
    </source>
</evidence>
<proteinExistence type="predicted"/>
<keyword evidence="2" id="KW-1185">Reference proteome</keyword>
<accession>A6P2G8</accession>
<dbReference type="STRING" id="411467.BACCAP_04699"/>
<sequence>MKKRRSHCSCCVFKFISSTAETTHKFLRESHWPARVEYVLNEYKIVGNKRTTEHQILRK</sequence>
<reference evidence="1 2" key="1">
    <citation type="submission" date="2007-04" db="EMBL/GenBank/DDBJ databases">
        <authorList>
            <person name="Fulton L."/>
            <person name="Clifton S."/>
            <person name="Fulton B."/>
            <person name="Xu J."/>
            <person name="Minx P."/>
            <person name="Pepin K.H."/>
            <person name="Johnson M."/>
            <person name="Thiruvilangam P."/>
            <person name="Bhonagiri V."/>
            <person name="Nash W.E."/>
            <person name="Mardis E.R."/>
            <person name="Wilson R.K."/>
        </authorList>
    </citation>
    <scope>NUCLEOTIDE SEQUENCE [LARGE SCALE GENOMIC DNA]</scope>
    <source>
        <strain evidence="1 2">ATCC 29799</strain>
    </source>
</reference>
<dbReference type="Proteomes" id="UP000003639">
    <property type="component" value="Unassembled WGS sequence"/>
</dbReference>
<comment type="caution">
    <text evidence="1">The sequence shown here is derived from an EMBL/GenBank/DDBJ whole genome shotgun (WGS) entry which is preliminary data.</text>
</comment>
<protein>
    <submittedName>
        <fullName evidence="1">Uncharacterized protein</fullName>
    </submittedName>
</protein>
<dbReference type="EMBL" id="AAXG02000053">
    <property type="protein sequence ID" value="EDM97555.1"/>
    <property type="molecule type" value="Genomic_DNA"/>
</dbReference>
<reference evidence="1 2" key="2">
    <citation type="submission" date="2007-06" db="EMBL/GenBank/DDBJ databases">
        <title>Draft genome sequence of Pseudoflavonifractor capillosus ATCC 29799.</title>
        <authorList>
            <person name="Sudarsanam P."/>
            <person name="Ley R."/>
            <person name="Guruge J."/>
            <person name="Turnbaugh P.J."/>
            <person name="Mahowald M."/>
            <person name="Liep D."/>
            <person name="Gordon J."/>
        </authorList>
    </citation>
    <scope>NUCLEOTIDE SEQUENCE [LARGE SCALE GENOMIC DNA]</scope>
    <source>
        <strain evidence="1 2">ATCC 29799</strain>
    </source>
</reference>
<dbReference type="AlphaFoldDB" id="A6P2G8"/>
<name>A6P2G8_9FIRM</name>
<evidence type="ECO:0000313" key="1">
    <source>
        <dbReference type="EMBL" id="EDM97555.1"/>
    </source>
</evidence>
<organism evidence="1 2">
    <name type="scientific">Pseudoflavonifractor capillosus ATCC 29799</name>
    <dbReference type="NCBI Taxonomy" id="411467"/>
    <lineage>
        <taxon>Bacteria</taxon>
        <taxon>Bacillati</taxon>
        <taxon>Bacillota</taxon>
        <taxon>Clostridia</taxon>
        <taxon>Eubacteriales</taxon>
        <taxon>Oscillospiraceae</taxon>
        <taxon>Pseudoflavonifractor</taxon>
    </lineage>
</organism>
<gene>
    <name evidence="1" type="ORF">BACCAP_04699</name>
</gene>